<evidence type="ECO:0000313" key="1">
    <source>
        <dbReference type="EMBL" id="KAG0435478.1"/>
    </source>
</evidence>
<organism evidence="1 2">
    <name type="scientific">Ixodes persulcatus</name>
    <name type="common">Taiga tick</name>
    <dbReference type="NCBI Taxonomy" id="34615"/>
    <lineage>
        <taxon>Eukaryota</taxon>
        <taxon>Metazoa</taxon>
        <taxon>Ecdysozoa</taxon>
        <taxon>Arthropoda</taxon>
        <taxon>Chelicerata</taxon>
        <taxon>Arachnida</taxon>
        <taxon>Acari</taxon>
        <taxon>Parasitiformes</taxon>
        <taxon>Ixodida</taxon>
        <taxon>Ixodoidea</taxon>
        <taxon>Ixodidae</taxon>
        <taxon>Ixodinae</taxon>
        <taxon>Ixodes</taxon>
    </lineage>
</organism>
<sequence length="184" mass="20129">MVLRRIVIVILIFRRILIGLFIFIFQVGAGDVVQSSSPGQLISEGEPTSASSSSIGRRGLSDKLLKCYFGQYKVFRRLGVLNYEVVRDETWSSGRRHPRPEVVQVVRLKPQFSGVHDEGITCLFCPNDGAAQSSQPLWDYAFAADKVQLSAAPQRQAATPTSCGEARRGCTVIADTLGQRLGSG</sequence>
<comment type="caution">
    <text evidence="1">The sequence shown here is derived from an EMBL/GenBank/DDBJ whole genome shotgun (WGS) entry which is preliminary data.</text>
</comment>
<proteinExistence type="predicted"/>
<keyword evidence="2" id="KW-1185">Reference proteome</keyword>
<accession>A0AC60QKU9</accession>
<reference evidence="1 2" key="1">
    <citation type="journal article" date="2020" name="Cell">
        <title>Large-Scale Comparative Analyses of Tick Genomes Elucidate Their Genetic Diversity and Vector Capacities.</title>
        <authorList>
            <consortium name="Tick Genome and Microbiome Consortium (TIGMIC)"/>
            <person name="Jia N."/>
            <person name="Wang J."/>
            <person name="Shi W."/>
            <person name="Du L."/>
            <person name="Sun Y."/>
            <person name="Zhan W."/>
            <person name="Jiang J.F."/>
            <person name="Wang Q."/>
            <person name="Zhang B."/>
            <person name="Ji P."/>
            <person name="Bell-Sakyi L."/>
            <person name="Cui X.M."/>
            <person name="Yuan T.T."/>
            <person name="Jiang B.G."/>
            <person name="Yang W.F."/>
            <person name="Lam T.T."/>
            <person name="Chang Q.C."/>
            <person name="Ding S.J."/>
            <person name="Wang X.J."/>
            <person name="Zhu J.G."/>
            <person name="Ruan X.D."/>
            <person name="Zhao L."/>
            <person name="Wei J.T."/>
            <person name="Ye R.Z."/>
            <person name="Que T.C."/>
            <person name="Du C.H."/>
            <person name="Zhou Y.H."/>
            <person name="Cheng J.X."/>
            <person name="Dai P.F."/>
            <person name="Guo W.B."/>
            <person name="Han X.H."/>
            <person name="Huang E.J."/>
            <person name="Li L.F."/>
            <person name="Wei W."/>
            <person name="Gao Y.C."/>
            <person name="Liu J.Z."/>
            <person name="Shao H.Z."/>
            <person name="Wang X."/>
            <person name="Wang C.C."/>
            <person name="Yang T.C."/>
            <person name="Huo Q.B."/>
            <person name="Li W."/>
            <person name="Chen H.Y."/>
            <person name="Chen S.E."/>
            <person name="Zhou L.G."/>
            <person name="Ni X.B."/>
            <person name="Tian J.H."/>
            <person name="Sheng Y."/>
            <person name="Liu T."/>
            <person name="Pan Y.S."/>
            <person name="Xia L.Y."/>
            <person name="Li J."/>
            <person name="Zhao F."/>
            <person name="Cao W.C."/>
        </authorList>
    </citation>
    <scope>NUCLEOTIDE SEQUENCE [LARGE SCALE GENOMIC DNA]</scope>
    <source>
        <strain evidence="1">Iper-2018</strain>
    </source>
</reference>
<dbReference type="Proteomes" id="UP000805193">
    <property type="component" value="Unassembled WGS sequence"/>
</dbReference>
<protein>
    <submittedName>
        <fullName evidence="1">Uncharacterized protein</fullName>
    </submittedName>
</protein>
<evidence type="ECO:0000313" key="2">
    <source>
        <dbReference type="Proteomes" id="UP000805193"/>
    </source>
</evidence>
<name>A0AC60QKU9_IXOPE</name>
<gene>
    <name evidence="1" type="ORF">HPB47_018459</name>
</gene>
<dbReference type="EMBL" id="JABSTQ010007599">
    <property type="protein sequence ID" value="KAG0435478.1"/>
    <property type="molecule type" value="Genomic_DNA"/>
</dbReference>